<evidence type="ECO:0000256" key="17">
    <source>
        <dbReference type="SAM" id="MobiDB-lite"/>
    </source>
</evidence>
<keyword evidence="10 16" id="KW-0175">Coiled coil</keyword>
<comment type="subcellular location">
    <subcellularLocation>
        <location evidence="3">Chromosome</location>
        <location evidence="3">Centromere</location>
    </subcellularLocation>
    <subcellularLocation>
        <location evidence="2">Endosome membrane</location>
        <topology evidence="2">Peripheral membrane protein</topology>
    </subcellularLocation>
    <subcellularLocation>
        <location evidence="1">Nucleus</location>
    </subcellularLocation>
</comment>
<evidence type="ECO:0000313" key="20">
    <source>
        <dbReference type="Proteomes" id="UP001527925"/>
    </source>
</evidence>
<dbReference type="SUPFAM" id="SSF143026">
    <property type="entry name" value="Kinetochore globular domain"/>
    <property type="match status" value="1"/>
</dbReference>
<keyword evidence="8" id="KW-0653">Protein transport</keyword>
<dbReference type="InterPro" id="IPR001683">
    <property type="entry name" value="PX_dom"/>
</dbReference>
<evidence type="ECO:0000256" key="13">
    <source>
        <dbReference type="ARBA" id="ARBA00023242"/>
    </source>
</evidence>
<dbReference type="PANTHER" id="PTHR46979">
    <property type="entry name" value="SORTING NEXIN-41"/>
    <property type="match status" value="1"/>
</dbReference>
<evidence type="ECO:0000256" key="5">
    <source>
        <dbReference type="ARBA" id="ARBA00022448"/>
    </source>
</evidence>
<feature type="coiled-coil region" evidence="16">
    <location>
        <begin position="117"/>
        <end position="151"/>
    </location>
</feature>
<keyword evidence="7" id="KW-0967">Endosome</keyword>
<dbReference type="InterPro" id="IPR027267">
    <property type="entry name" value="AH/BAR_dom_sf"/>
</dbReference>
<dbReference type="InterPro" id="IPR036871">
    <property type="entry name" value="PX_dom_sf"/>
</dbReference>
<evidence type="ECO:0000256" key="9">
    <source>
        <dbReference type="ARBA" id="ARBA00023006"/>
    </source>
</evidence>
<evidence type="ECO:0000259" key="18">
    <source>
        <dbReference type="PROSITE" id="PS50195"/>
    </source>
</evidence>
<comment type="caution">
    <text evidence="19">The sequence shown here is derived from an EMBL/GenBank/DDBJ whole genome shotgun (WGS) entry which is preliminary data.</text>
</comment>
<evidence type="ECO:0000256" key="15">
    <source>
        <dbReference type="ARBA" id="ARBA00023328"/>
    </source>
</evidence>
<dbReference type="InterPro" id="IPR013252">
    <property type="entry name" value="Ndc80_Spc24"/>
</dbReference>
<proteinExistence type="inferred from homology"/>
<keyword evidence="11" id="KW-0446">Lipid-binding</keyword>
<keyword evidence="14" id="KW-0131">Cell cycle</keyword>
<evidence type="ECO:0000256" key="12">
    <source>
        <dbReference type="ARBA" id="ARBA00023136"/>
    </source>
</evidence>
<feature type="region of interest" description="Disordered" evidence="17">
    <location>
        <begin position="270"/>
        <end position="305"/>
    </location>
</feature>
<feature type="domain" description="PX" evidence="18">
    <location>
        <begin position="340"/>
        <end position="462"/>
    </location>
</feature>
<dbReference type="SUPFAM" id="SSF64268">
    <property type="entry name" value="PX domain"/>
    <property type="match status" value="1"/>
</dbReference>
<keyword evidence="6" id="KW-0158">Chromosome</keyword>
<organism evidence="19 20">
    <name type="scientific">Polyrhizophydium stewartii</name>
    <dbReference type="NCBI Taxonomy" id="2732419"/>
    <lineage>
        <taxon>Eukaryota</taxon>
        <taxon>Fungi</taxon>
        <taxon>Fungi incertae sedis</taxon>
        <taxon>Chytridiomycota</taxon>
        <taxon>Chytridiomycota incertae sedis</taxon>
        <taxon>Chytridiomycetes</taxon>
        <taxon>Rhizophydiales</taxon>
        <taxon>Rhizophydiales incertae sedis</taxon>
        <taxon>Polyrhizophydium</taxon>
    </lineage>
</organism>
<dbReference type="InterPro" id="IPR051079">
    <property type="entry name" value="Sorting_Nexin_Autophagy"/>
</dbReference>
<evidence type="ECO:0000256" key="11">
    <source>
        <dbReference type="ARBA" id="ARBA00023121"/>
    </source>
</evidence>
<evidence type="ECO:0000256" key="14">
    <source>
        <dbReference type="ARBA" id="ARBA00023306"/>
    </source>
</evidence>
<name>A0ABR4N8W1_9FUNG</name>
<dbReference type="CDD" id="cd11565">
    <property type="entry name" value="RWD_Spc24"/>
    <property type="match status" value="1"/>
</dbReference>
<evidence type="ECO:0000256" key="7">
    <source>
        <dbReference type="ARBA" id="ARBA00022753"/>
    </source>
</evidence>
<dbReference type="Pfam" id="PF00787">
    <property type="entry name" value="PX"/>
    <property type="match status" value="1"/>
</dbReference>
<protein>
    <submittedName>
        <fullName evidence="19">Sorting nexin, cytoplasm-to-vacuole targeting pathway/endosomal sorting</fullName>
    </submittedName>
</protein>
<keyword evidence="9" id="KW-0072">Autophagy</keyword>
<evidence type="ECO:0000256" key="6">
    <source>
        <dbReference type="ARBA" id="ARBA00022454"/>
    </source>
</evidence>
<dbReference type="SMART" id="SM00312">
    <property type="entry name" value="PX"/>
    <property type="match status" value="1"/>
</dbReference>
<evidence type="ECO:0000313" key="19">
    <source>
        <dbReference type="EMBL" id="KAL2915963.1"/>
    </source>
</evidence>
<dbReference type="Gene3D" id="3.30.160.430">
    <property type="match status" value="1"/>
</dbReference>
<dbReference type="PANTHER" id="PTHR46979:SF2">
    <property type="entry name" value="SORTING NEXIN-41"/>
    <property type="match status" value="1"/>
</dbReference>
<evidence type="ECO:0000256" key="16">
    <source>
        <dbReference type="SAM" id="Coils"/>
    </source>
</evidence>
<gene>
    <name evidence="19" type="primary">ATG20</name>
    <name evidence="19" type="ORF">HK105_204387</name>
</gene>
<keyword evidence="13" id="KW-0539">Nucleus</keyword>
<sequence length="852" mass="91072">MLAADPDCAAPPLEPAADDADRTVRADYVDILRHLLNKMRAGGDAAALRALLQTLSETTAARQRVVLDAQESLAALTRQLEAAREALAARERDLAARNHAETMLALDRTKYATARAASDLLAQNEAAAARLRRLEAELADIDRETDEFEQAPLGAEAVRINMYKELGVMLVKDDNGACTKAIAMSKQRNDVQTIDIVDGMSQYYYANLIWEICGLDMDPLSQAAYNASGVSARDSDDSGGPAAATAASLGDLAGTQSLAAAAAAAAGTGPAAIGSEPERDPNVTSAVFSLGSYPDADQPQHRPKQKTSFCCDIDKVLSSAPLQLFLPQLQTESDLREQTRPAITITDALKAHDMSGSSYIAYVIHTEITAFGVELEAKHRYSEFESLRKLLVRAYPTCVVPPIPEKHTVAEYAAKPGKAKEDPRIILLRKRMLQTFLNRVAAHPVLMGAHVFHLFIKGDAPWSEILASSGLAHLLKNKDGGMMKVNEKTSLKKPDAHFIAAEDYTARFLSQVLYIERIHKRIMSHYADTAATLADLGGFYNGWSLTEGSLSEAIEQTGQAVDSCVTATNTLHTHLEDRFGEALHEYAQFSKAIEKLLRWRHKKHVEFESISETLILKQSQLLKLEQAEHEAQRLSAVLSAEGVSGTSSQYAYSHGGAGSMSAASAGGAGSASAAGGLTSGPSPTAAMGIGASGAPLSATTAGSTSPTAGTSAGGAAASSAAAGGAAPAAPVVTYGGSIGTSIPPGPPIPQSRPHGLFATLNSLMDNDPDVTRRNNISKTRDMIVTLEDQRETTRHELLAANAEIQQDLDRFQRQKIGDLRDMLMAYALAQKEYHRKALAAWQEAKGVVERIQ</sequence>
<evidence type="ECO:0000256" key="2">
    <source>
        <dbReference type="ARBA" id="ARBA00004481"/>
    </source>
</evidence>
<dbReference type="Gene3D" id="3.30.1520.10">
    <property type="entry name" value="Phox-like domain"/>
    <property type="match status" value="1"/>
</dbReference>
<dbReference type="EMBL" id="JADGIZ020000019">
    <property type="protein sequence ID" value="KAL2915963.1"/>
    <property type="molecule type" value="Genomic_DNA"/>
</dbReference>
<dbReference type="InterPro" id="IPR038066">
    <property type="entry name" value="Spc24_Fungi_globular_sf"/>
</dbReference>
<keyword evidence="5" id="KW-0813">Transport</keyword>
<evidence type="ECO:0000256" key="4">
    <source>
        <dbReference type="ARBA" id="ARBA00010883"/>
    </source>
</evidence>
<evidence type="ECO:0000256" key="1">
    <source>
        <dbReference type="ARBA" id="ARBA00004123"/>
    </source>
</evidence>
<feature type="region of interest" description="Disordered" evidence="17">
    <location>
        <begin position="693"/>
        <end position="717"/>
    </location>
</feature>
<keyword evidence="15" id="KW-0137">Centromere</keyword>
<dbReference type="PROSITE" id="PS50195">
    <property type="entry name" value="PX"/>
    <property type="match status" value="1"/>
</dbReference>
<evidence type="ECO:0000256" key="8">
    <source>
        <dbReference type="ARBA" id="ARBA00022927"/>
    </source>
</evidence>
<dbReference type="Pfam" id="PF08286">
    <property type="entry name" value="Spc24"/>
    <property type="match status" value="1"/>
</dbReference>
<keyword evidence="20" id="KW-1185">Reference proteome</keyword>
<feature type="coiled-coil region" evidence="16">
    <location>
        <begin position="66"/>
        <end position="93"/>
    </location>
</feature>
<feature type="coiled-coil region" evidence="16">
    <location>
        <begin position="783"/>
        <end position="814"/>
    </location>
</feature>
<dbReference type="InterPro" id="IPR044106">
    <property type="entry name" value="PX_Snx41/Atg20"/>
</dbReference>
<reference evidence="19 20" key="1">
    <citation type="submission" date="2023-09" db="EMBL/GenBank/DDBJ databases">
        <title>Pangenome analysis of Batrachochytrium dendrobatidis and related Chytrids.</title>
        <authorList>
            <person name="Yacoub M.N."/>
            <person name="Stajich J.E."/>
            <person name="James T.Y."/>
        </authorList>
    </citation>
    <scope>NUCLEOTIDE SEQUENCE [LARGE SCALE GENOMIC DNA]</scope>
    <source>
        <strain evidence="19 20">JEL0888</strain>
    </source>
</reference>
<comment type="similarity">
    <text evidence="4">Belongs to the sorting nexin family.</text>
</comment>
<dbReference type="CDD" id="cd06867">
    <property type="entry name" value="PX_SNX41_42"/>
    <property type="match status" value="1"/>
</dbReference>
<accession>A0ABR4N8W1</accession>
<dbReference type="Gene3D" id="1.20.1270.60">
    <property type="entry name" value="Arfaptin homology (AH) domain/BAR domain"/>
    <property type="match status" value="2"/>
</dbReference>
<evidence type="ECO:0000256" key="3">
    <source>
        <dbReference type="ARBA" id="ARBA00004584"/>
    </source>
</evidence>
<dbReference type="Proteomes" id="UP001527925">
    <property type="component" value="Unassembled WGS sequence"/>
</dbReference>
<keyword evidence="12" id="KW-0472">Membrane</keyword>
<evidence type="ECO:0000256" key="10">
    <source>
        <dbReference type="ARBA" id="ARBA00023054"/>
    </source>
</evidence>